<evidence type="ECO:0000256" key="11">
    <source>
        <dbReference type="SAM" id="MobiDB-lite"/>
    </source>
</evidence>
<name>A0A1I8PGR1_STOCA</name>
<feature type="region of interest" description="Disordered" evidence="11">
    <location>
        <begin position="371"/>
        <end position="392"/>
    </location>
</feature>
<evidence type="ECO:0000256" key="6">
    <source>
        <dbReference type="ARBA" id="ARBA00022846"/>
    </source>
</evidence>
<dbReference type="PANTHER" id="PTHR31598">
    <property type="entry name" value="IQ DOMAIN-CONTAINING PROTEIN D"/>
    <property type="match status" value="1"/>
</dbReference>
<dbReference type="VEuPathDB" id="VectorBase:SCAU007930"/>
<evidence type="ECO:0000313" key="13">
    <source>
        <dbReference type="Proteomes" id="UP000095300"/>
    </source>
</evidence>
<comment type="similarity">
    <text evidence="3">Belongs to the DRC10 family.</text>
</comment>
<evidence type="ECO:0000313" key="12">
    <source>
        <dbReference type="EnsemblMetazoa" id="SCAU007930-PA"/>
    </source>
</evidence>
<protein>
    <recommendedName>
        <fullName evidence="4">Dynein regulatory complex protein 10</fullName>
    </recommendedName>
</protein>
<keyword evidence="10" id="KW-0175">Coiled coil</keyword>
<feature type="coiled-coil region" evidence="10">
    <location>
        <begin position="170"/>
        <end position="197"/>
    </location>
</feature>
<accession>A0A1I8PGR1</accession>
<gene>
    <name evidence="12" type="primary">106082558</name>
</gene>
<dbReference type="KEGG" id="scac:106082558"/>
<organism evidence="12 13">
    <name type="scientific">Stomoxys calcitrans</name>
    <name type="common">Stable fly</name>
    <name type="synonym">Conops calcitrans</name>
    <dbReference type="NCBI Taxonomy" id="35570"/>
    <lineage>
        <taxon>Eukaryota</taxon>
        <taxon>Metazoa</taxon>
        <taxon>Ecdysozoa</taxon>
        <taxon>Arthropoda</taxon>
        <taxon>Hexapoda</taxon>
        <taxon>Insecta</taxon>
        <taxon>Pterygota</taxon>
        <taxon>Neoptera</taxon>
        <taxon>Endopterygota</taxon>
        <taxon>Diptera</taxon>
        <taxon>Brachycera</taxon>
        <taxon>Muscomorpha</taxon>
        <taxon>Muscoidea</taxon>
        <taxon>Muscidae</taxon>
        <taxon>Stomoxys</taxon>
    </lineage>
</organism>
<keyword evidence="6" id="KW-0282">Flagellum</keyword>
<keyword evidence="9" id="KW-0966">Cell projection</keyword>
<sequence length="392" mass="46872">MLSNARKSSDIEMKRKPSKEAFQKNLTVDVGEMSLQRLAQINSVLRILTESIEKIKISLILPHIFENALELRQHLEPTAYDNCKKLIVEYLREKNTETDPKTPHLNYRLIKIIDFFHENCNSLKFLSDCWDNGLSENDKSLVEAFQLLQNIAEERLRKSALSELNKEKKIHEIYHENETLKKNIQTIQRQLKSQRINQRWKFAAMGGVTQKYEENLSFRKYDNNVKIKQEIIKSSRCIKEIHLTSTSKQKELQEELDRIRALYEKQLKENLKQEQIAKDKKNKLLIQLQTLIKKFDQTIGDKIIENMNLQEEYEKQKMLFDVFMMVYSSEEAEYLQIVRTKEDEEKRQQEQKILLFMMNRAARTIQKRWRRYRKMRSRKQAKKGKGKKGKKK</sequence>
<dbReference type="Proteomes" id="UP000095300">
    <property type="component" value="Unassembled WGS sequence"/>
</dbReference>
<dbReference type="PANTHER" id="PTHR31598:SF1">
    <property type="entry name" value="DYNEIN REGULATORY COMPLEX PROTEIN 10"/>
    <property type="match status" value="1"/>
</dbReference>
<evidence type="ECO:0000256" key="7">
    <source>
        <dbReference type="ARBA" id="ARBA00023069"/>
    </source>
</evidence>
<evidence type="ECO:0000256" key="8">
    <source>
        <dbReference type="ARBA" id="ARBA00023212"/>
    </source>
</evidence>
<keyword evidence="5" id="KW-0963">Cytoplasm</keyword>
<dbReference type="AlphaFoldDB" id="A0A1I8PGR1"/>
<proteinExistence type="inferred from homology"/>
<reference evidence="12" key="1">
    <citation type="submission" date="2020-05" db="UniProtKB">
        <authorList>
            <consortium name="EnsemblMetazoa"/>
        </authorList>
    </citation>
    <scope>IDENTIFICATION</scope>
    <source>
        <strain evidence="12">USDA</strain>
    </source>
</reference>
<dbReference type="InterPro" id="IPR042815">
    <property type="entry name" value="DRC10"/>
</dbReference>
<comment type="function">
    <text evidence="1">Component of the nexin-dynein regulatory complex (N-DRC), a key regulator of ciliary/flagellar motility which maintains the alignment and integrity of the distal axoneme and regulates microtubule sliding in motile axonemes.</text>
</comment>
<keyword evidence="13" id="KW-1185">Reference proteome</keyword>
<dbReference type="EnsemblMetazoa" id="SCAU007930-RA">
    <property type="protein sequence ID" value="SCAU007930-PA"/>
    <property type="gene ID" value="SCAU007930"/>
</dbReference>
<evidence type="ECO:0000256" key="2">
    <source>
        <dbReference type="ARBA" id="ARBA00004611"/>
    </source>
</evidence>
<dbReference type="OrthoDB" id="536093at2759"/>
<evidence type="ECO:0000256" key="4">
    <source>
        <dbReference type="ARBA" id="ARBA00021752"/>
    </source>
</evidence>
<keyword evidence="7" id="KW-0969">Cilium</keyword>
<evidence type="ECO:0000256" key="1">
    <source>
        <dbReference type="ARBA" id="ARBA00003029"/>
    </source>
</evidence>
<feature type="coiled-coil region" evidence="10">
    <location>
        <begin position="249"/>
        <end position="284"/>
    </location>
</feature>
<evidence type="ECO:0000256" key="10">
    <source>
        <dbReference type="SAM" id="Coils"/>
    </source>
</evidence>
<dbReference type="STRING" id="35570.A0A1I8PGR1"/>
<keyword evidence="8" id="KW-0206">Cytoskeleton</keyword>
<comment type="subcellular location">
    <subcellularLocation>
        <location evidence="2">Cytoplasm</location>
        <location evidence="2">Cytoskeleton</location>
        <location evidence="2">Flagellum axoneme</location>
    </subcellularLocation>
</comment>
<evidence type="ECO:0000256" key="9">
    <source>
        <dbReference type="ARBA" id="ARBA00023273"/>
    </source>
</evidence>
<evidence type="ECO:0000256" key="5">
    <source>
        <dbReference type="ARBA" id="ARBA00022490"/>
    </source>
</evidence>
<evidence type="ECO:0000256" key="3">
    <source>
        <dbReference type="ARBA" id="ARBA00009071"/>
    </source>
</evidence>